<dbReference type="GO" id="GO:0004601">
    <property type="term" value="F:peroxidase activity"/>
    <property type="evidence" value="ECO:0007669"/>
    <property type="project" value="UniProtKB-KW"/>
</dbReference>
<dbReference type="PIRSF" id="PIRSF000303">
    <property type="entry name" value="Glutathion_perox"/>
    <property type="match status" value="1"/>
</dbReference>
<evidence type="ECO:0000313" key="8">
    <source>
        <dbReference type="Proteomes" id="UP000186104"/>
    </source>
</evidence>
<dbReference type="InterPro" id="IPR029760">
    <property type="entry name" value="GPX_CS"/>
</dbReference>
<dbReference type="CDD" id="cd00340">
    <property type="entry name" value="GSH_Peroxidase"/>
    <property type="match status" value="1"/>
</dbReference>
<dbReference type="KEGG" id="dtm:BJL86_0147"/>
<dbReference type="InterPro" id="IPR000889">
    <property type="entry name" value="Glutathione_peroxidase"/>
</dbReference>
<dbReference type="PROSITE" id="PS00763">
    <property type="entry name" value="GLUTATHIONE_PEROXID_2"/>
    <property type="match status" value="1"/>
</dbReference>
<evidence type="ECO:0000259" key="6">
    <source>
        <dbReference type="PROSITE" id="PS51352"/>
    </source>
</evidence>
<dbReference type="STRING" id="499555.BJL86_0147"/>
<dbReference type="FunFam" id="3.40.30.10:FF:000010">
    <property type="entry name" value="Glutathione peroxidase"/>
    <property type="match status" value="1"/>
</dbReference>
<organism evidence="7 8">
    <name type="scientific">Dietzia timorensis</name>
    <dbReference type="NCBI Taxonomy" id="499555"/>
    <lineage>
        <taxon>Bacteria</taxon>
        <taxon>Bacillati</taxon>
        <taxon>Actinomycetota</taxon>
        <taxon>Actinomycetes</taxon>
        <taxon>Mycobacteriales</taxon>
        <taxon>Dietziaceae</taxon>
        <taxon>Dietzia</taxon>
    </lineage>
</organism>
<protein>
    <recommendedName>
        <fullName evidence="5">Glutathione peroxidase</fullName>
    </recommendedName>
</protein>
<dbReference type="OrthoDB" id="9785502at2"/>
<dbReference type="Gene3D" id="3.40.30.10">
    <property type="entry name" value="Glutaredoxin"/>
    <property type="match status" value="1"/>
</dbReference>
<dbReference type="PANTHER" id="PTHR11592">
    <property type="entry name" value="GLUTATHIONE PEROXIDASE"/>
    <property type="match status" value="1"/>
</dbReference>
<sequence>MAQADPKQATSLFEFEAETLTGDTSELADYAGKVVLVVNTASKCGFTPQFEGLQKLYSELSDQGFTVLGFPSGQFRQEHDDAEKIGAACTRNYGVDFPMFAKTDVNGSGAHPVFTWLKAQQPGRIGALLGGRAGSAEIKWNFTKFLVGRDGSVIARYAPATKPEAIRDDIQRALAKEN</sequence>
<evidence type="ECO:0000256" key="5">
    <source>
        <dbReference type="RuleBase" id="RU000499"/>
    </source>
</evidence>
<dbReference type="Proteomes" id="UP000186104">
    <property type="component" value="Chromosome"/>
</dbReference>
<feature type="active site" evidence="4">
    <location>
        <position position="44"/>
    </location>
</feature>
<dbReference type="InterPro" id="IPR013766">
    <property type="entry name" value="Thioredoxin_domain"/>
</dbReference>
<keyword evidence="8" id="KW-1185">Reference proteome</keyword>
<keyword evidence="3 5" id="KW-0560">Oxidoreductase</keyword>
<reference evidence="7 8" key="1">
    <citation type="submission" date="2016-06" db="EMBL/GenBank/DDBJ databases">
        <title>Complete genome sequence of a saline-alkali tolerant type strain Dietzia timorensis ID05-A0528T.</title>
        <authorList>
            <person name="Wu X."/>
        </authorList>
    </citation>
    <scope>NUCLEOTIDE SEQUENCE [LARGE SCALE GENOMIC DNA]</scope>
    <source>
        <strain evidence="7 8">ID05-A0528</strain>
    </source>
</reference>
<evidence type="ECO:0000256" key="3">
    <source>
        <dbReference type="ARBA" id="ARBA00023002"/>
    </source>
</evidence>
<evidence type="ECO:0000256" key="2">
    <source>
        <dbReference type="ARBA" id="ARBA00022559"/>
    </source>
</evidence>
<evidence type="ECO:0000313" key="7">
    <source>
        <dbReference type="EMBL" id="ANI90958.1"/>
    </source>
</evidence>
<dbReference type="EMBL" id="CP015961">
    <property type="protein sequence ID" value="ANI90958.1"/>
    <property type="molecule type" value="Genomic_DNA"/>
</dbReference>
<evidence type="ECO:0000256" key="1">
    <source>
        <dbReference type="ARBA" id="ARBA00006926"/>
    </source>
</evidence>
<dbReference type="PROSITE" id="PS51355">
    <property type="entry name" value="GLUTATHIONE_PEROXID_3"/>
    <property type="match status" value="1"/>
</dbReference>
<dbReference type="PROSITE" id="PS00460">
    <property type="entry name" value="GLUTATHIONE_PEROXID_1"/>
    <property type="match status" value="1"/>
</dbReference>
<feature type="domain" description="Thioredoxin" evidence="6">
    <location>
        <begin position="6"/>
        <end position="175"/>
    </location>
</feature>
<dbReference type="GO" id="GO:0034599">
    <property type="term" value="P:cellular response to oxidative stress"/>
    <property type="evidence" value="ECO:0007669"/>
    <property type="project" value="TreeGrafter"/>
</dbReference>
<evidence type="ECO:0000256" key="4">
    <source>
        <dbReference type="PIRSR" id="PIRSR000303-1"/>
    </source>
</evidence>
<dbReference type="AlphaFoldDB" id="A0A173LHE4"/>
<dbReference type="PROSITE" id="PS51352">
    <property type="entry name" value="THIOREDOXIN_2"/>
    <property type="match status" value="1"/>
</dbReference>
<proteinExistence type="inferred from homology"/>
<dbReference type="SUPFAM" id="SSF52833">
    <property type="entry name" value="Thioredoxin-like"/>
    <property type="match status" value="1"/>
</dbReference>
<dbReference type="InterPro" id="IPR036249">
    <property type="entry name" value="Thioredoxin-like_sf"/>
</dbReference>
<keyword evidence="2 5" id="KW-0575">Peroxidase</keyword>
<dbReference type="Pfam" id="PF00255">
    <property type="entry name" value="GSHPx"/>
    <property type="match status" value="1"/>
</dbReference>
<dbReference type="PRINTS" id="PR01011">
    <property type="entry name" value="GLUTPROXDASE"/>
</dbReference>
<dbReference type="RefSeq" id="WP_067475368.1">
    <property type="nucleotide sequence ID" value="NZ_CP015961.1"/>
</dbReference>
<accession>A0A173LHE4</accession>
<name>A0A173LHE4_9ACTN</name>
<comment type="similarity">
    <text evidence="1 5">Belongs to the glutathione peroxidase family.</text>
</comment>
<dbReference type="PANTHER" id="PTHR11592:SF78">
    <property type="entry name" value="GLUTATHIONE PEROXIDASE"/>
    <property type="match status" value="1"/>
</dbReference>
<dbReference type="InterPro" id="IPR029759">
    <property type="entry name" value="GPX_AS"/>
</dbReference>
<gene>
    <name evidence="7" type="ORF">BJL86_0147</name>
</gene>